<dbReference type="SMART" id="SM00129">
    <property type="entry name" value="KISc"/>
    <property type="match status" value="1"/>
</dbReference>
<keyword evidence="5 6" id="KW-0505">Motor protein</keyword>
<evidence type="ECO:0000256" key="5">
    <source>
        <dbReference type="ARBA" id="ARBA00023175"/>
    </source>
</evidence>
<evidence type="ECO:0000256" key="3">
    <source>
        <dbReference type="ARBA" id="ARBA00022741"/>
    </source>
</evidence>
<dbReference type="InterPro" id="IPR001752">
    <property type="entry name" value="Kinesin_motor_dom"/>
</dbReference>
<dbReference type="PANTHER" id="PTHR47972">
    <property type="entry name" value="KINESIN-LIKE PROTEIN KLP-3"/>
    <property type="match status" value="1"/>
</dbReference>
<keyword evidence="3 6" id="KW-0547">Nucleotide-binding</keyword>
<evidence type="ECO:0000256" key="8">
    <source>
        <dbReference type="SAM" id="Coils"/>
    </source>
</evidence>
<dbReference type="OMA" id="QDERHAM"/>
<dbReference type="InParanoid" id="G3AM72"/>
<dbReference type="Gene3D" id="3.40.850.10">
    <property type="entry name" value="Kinesin motor domain"/>
    <property type="match status" value="1"/>
</dbReference>
<evidence type="ECO:0000256" key="1">
    <source>
        <dbReference type="ARBA" id="ARBA00010899"/>
    </source>
</evidence>
<gene>
    <name evidence="10" type="ORF">SPAPADRAFT_136354</name>
</gene>
<dbReference type="PRINTS" id="PR00380">
    <property type="entry name" value="KINESINHEAVY"/>
</dbReference>
<keyword evidence="11" id="KW-1185">Reference proteome</keyword>
<keyword evidence="8" id="KW-0175">Coiled coil</keyword>
<feature type="domain" description="Kinesin motor" evidence="9">
    <location>
        <begin position="289"/>
        <end position="608"/>
    </location>
</feature>
<evidence type="ECO:0000259" key="9">
    <source>
        <dbReference type="PROSITE" id="PS50067"/>
    </source>
</evidence>
<dbReference type="KEGG" id="spaa:SPAPADRAFT_136354"/>
<dbReference type="InterPro" id="IPR027640">
    <property type="entry name" value="Kinesin-like_fam"/>
</dbReference>
<dbReference type="PROSITE" id="PS00411">
    <property type="entry name" value="KINESIN_MOTOR_1"/>
    <property type="match status" value="1"/>
</dbReference>
<dbReference type="GO" id="GO:0003777">
    <property type="term" value="F:microtubule motor activity"/>
    <property type="evidence" value="ECO:0007669"/>
    <property type="project" value="InterPro"/>
</dbReference>
<dbReference type="InterPro" id="IPR027417">
    <property type="entry name" value="P-loop_NTPase"/>
</dbReference>
<dbReference type="InterPro" id="IPR036961">
    <property type="entry name" value="Kinesin_motor_dom_sf"/>
</dbReference>
<organism evidence="11">
    <name type="scientific">Spathaspora passalidarum (strain NRRL Y-27907 / 11-Y1)</name>
    <dbReference type="NCBI Taxonomy" id="619300"/>
    <lineage>
        <taxon>Eukaryota</taxon>
        <taxon>Fungi</taxon>
        <taxon>Dikarya</taxon>
        <taxon>Ascomycota</taxon>
        <taxon>Saccharomycotina</taxon>
        <taxon>Pichiomycetes</taxon>
        <taxon>Debaryomycetaceae</taxon>
        <taxon>Spathaspora</taxon>
    </lineage>
</organism>
<evidence type="ECO:0000313" key="11">
    <source>
        <dbReference type="Proteomes" id="UP000000709"/>
    </source>
</evidence>
<dbReference type="GO" id="GO:0008017">
    <property type="term" value="F:microtubule binding"/>
    <property type="evidence" value="ECO:0007669"/>
    <property type="project" value="InterPro"/>
</dbReference>
<dbReference type="GO" id="GO:0005524">
    <property type="term" value="F:ATP binding"/>
    <property type="evidence" value="ECO:0007669"/>
    <property type="project" value="UniProtKB-UniRule"/>
</dbReference>
<dbReference type="InterPro" id="IPR019821">
    <property type="entry name" value="Kinesin_motor_CS"/>
</dbReference>
<evidence type="ECO:0000313" key="10">
    <source>
        <dbReference type="EMBL" id="EGW32777.1"/>
    </source>
</evidence>
<dbReference type="STRING" id="619300.G3AM72"/>
<keyword evidence="2 7" id="KW-0493">Microtubule</keyword>
<dbReference type="eggNOG" id="KOG0239">
    <property type="taxonomic scope" value="Eukaryota"/>
</dbReference>
<evidence type="ECO:0000256" key="7">
    <source>
        <dbReference type="RuleBase" id="RU000394"/>
    </source>
</evidence>
<accession>G3AM72</accession>
<sequence length="616" mass="70194">MNTPVKRPTTNWSSLVADKSSELTTLKTTVSTLKTQIENSTFSSYEIEHKYHELKRIVRELANQIEELRGYERASLDEINQRFSIEYSKMILDHESRVNAKKEEISDEVEKLIESRTRLYEREISDRESTIKSMRQEIANVDKMFVKKLEQAKQQVKEKEQQLSKEIQESIFRNNEEKEEIYKEVLLMEQEISDNQTAIQDLEAQQTRYTSILEQLKAKHKSKQPELTEITNKINTHKSTIANLASKSQKRSDSTKQIQSELIHINQNLLDHEQIRRKLHAKLQDLKGNIRVFCRIRPLLPGQSPASITVPDDELDEDAKQEIIVARQSSDKLKFSFDKVFPTTSDNTVIFEEISQLIQCSLDGSKVCVFAYGQTGSGKTYTMSHTNDGMIPLSITKIFNDIEELKTHGWEYTIHGQFLEIYNDTIIDLLGSDEGKHEIKHDDTNQTTKVTNATTVQISSKHQAIDLLNHANTHRSTASTKANERSSRSHSIFILSITGHNTRTNSRTSGTLNLIDLAGSERLAVSKAEGDRLRETQAINKSLSNLGDVIHALRQGDAHVPYRNSKLTYLLKHSLGNKTLMFVCVGSGIHEVNETVNSLRFASKVNSTRAVTPTER</sequence>
<dbReference type="GO" id="GO:0005874">
    <property type="term" value="C:microtubule"/>
    <property type="evidence" value="ECO:0007669"/>
    <property type="project" value="UniProtKB-KW"/>
</dbReference>
<dbReference type="OrthoDB" id="3176171at2759"/>
<feature type="binding site" evidence="6">
    <location>
        <begin position="373"/>
        <end position="380"/>
    </location>
    <ligand>
        <name>ATP</name>
        <dbReference type="ChEBI" id="CHEBI:30616"/>
    </ligand>
</feature>
<proteinExistence type="inferred from homology"/>
<dbReference type="AlphaFoldDB" id="G3AM72"/>
<evidence type="ECO:0000256" key="4">
    <source>
        <dbReference type="ARBA" id="ARBA00022840"/>
    </source>
</evidence>
<dbReference type="PROSITE" id="PS50067">
    <property type="entry name" value="KINESIN_MOTOR_2"/>
    <property type="match status" value="1"/>
</dbReference>
<dbReference type="EMBL" id="GL996501">
    <property type="protein sequence ID" value="EGW32777.1"/>
    <property type="molecule type" value="Genomic_DNA"/>
</dbReference>
<dbReference type="Pfam" id="PF00225">
    <property type="entry name" value="Kinesin"/>
    <property type="match status" value="1"/>
</dbReference>
<dbReference type="RefSeq" id="XP_007374292.1">
    <property type="nucleotide sequence ID" value="XM_007374230.1"/>
</dbReference>
<dbReference type="FunCoup" id="G3AM72">
    <property type="interactions" value="332"/>
</dbReference>
<feature type="coiled-coil region" evidence="8">
    <location>
        <begin position="102"/>
        <end position="219"/>
    </location>
</feature>
<dbReference type="Proteomes" id="UP000000709">
    <property type="component" value="Unassembled WGS sequence"/>
</dbReference>
<dbReference type="GO" id="GO:0007018">
    <property type="term" value="P:microtubule-based movement"/>
    <property type="evidence" value="ECO:0007669"/>
    <property type="project" value="InterPro"/>
</dbReference>
<comment type="similarity">
    <text evidence="1">Belongs to the TRAFAC class myosin-kinesin ATPase superfamily. Kinesin family. KIN-14 subfamily.</text>
</comment>
<dbReference type="SUPFAM" id="SSF52540">
    <property type="entry name" value="P-loop containing nucleoside triphosphate hydrolases"/>
    <property type="match status" value="1"/>
</dbReference>
<name>G3AM72_SPAPN</name>
<evidence type="ECO:0000256" key="2">
    <source>
        <dbReference type="ARBA" id="ARBA00022701"/>
    </source>
</evidence>
<protein>
    <recommendedName>
        <fullName evidence="7">Kinesin-like protein</fullName>
    </recommendedName>
</protein>
<dbReference type="HOGENOM" id="CLU_001485_12_4_1"/>
<evidence type="ECO:0000256" key="6">
    <source>
        <dbReference type="PROSITE-ProRule" id="PRU00283"/>
    </source>
</evidence>
<reference evidence="10 11" key="1">
    <citation type="journal article" date="2011" name="Proc. Natl. Acad. Sci. U.S.A.">
        <title>Comparative genomics of xylose-fermenting fungi for enhanced biofuel production.</title>
        <authorList>
            <person name="Wohlbach D.J."/>
            <person name="Kuo A."/>
            <person name="Sato T.K."/>
            <person name="Potts K.M."/>
            <person name="Salamov A.A."/>
            <person name="LaButti K.M."/>
            <person name="Sun H."/>
            <person name="Clum A."/>
            <person name="Pangilinan J.L."/>
            <person name="Lindquist E.A."/>
            <person name="Lucas S."/>
            <person name="Lapidus A."/>
            <person name="Jin M."/>
            <person name="Gunawan C."/>
            <person name="Balan V."/>
            <person name="Dale B.E."/>
            <person name="Jeffries T.W."/>
            <person name="Zinkel R."/>
            <person name="Barry K.W."/>
            <person name="Grigoriev I.V."/>
            <person name="Gasch A.P."/>
        </authorList>
    </citation>
    <scope>NUCLEOTIDE SEQUENCE [LARGE SCALE GENOMIC DNA]</scope>
    <source>
        <strain evidence="11">NRRL Y-27907 / 11-Y1</strain>
    </source>
</reference>
<dbReference type="PANTHER" id="PTHR47972:SF45">
    <property type="entry name" value="PROTEIN CLARET SEGREGATIONAL"/>
    <property type="match status" value="1"/>
</dbReference>
<dbReference type="GeneID" id="18869961"/>
<keyword evidence="4 6" id="KW-0067">ATP-binding</keyword>